<comment type="caution">
    <text evidence="1">The sequence shown here is derived from an EMBL/GenBank/DDBJ whole genome shotgun (WGS) entry which is preliminary data.</text>
</comment>
<dbReference type="EMBL" id="MTYJ01000075">
    <property type="protein sequence ID" value="OQV16394.1"/>
    <property type="molecule type" value="Genomic_DNA"/>
</dbReference>
<gene>
    <name evidence="1" type="ORF">BV898_09537</name>
</gene>
<reference evidence="2" key="1">
    <citation type="submission" date="2017-01" db="EMBL/GenBank/DDBJ databases">
        <title>Comparative genomics of anhydrobiosis in the tardigrade Hypsibius dujardini.</title>
        <authorList>
            <person name="Yoshida Y."/>
            <person name="Koutsovoulos G."/>
            <person name="Laetsch D."/>
            <person name="Stevens L."/>
            <person name="Kumar S."/>
            <person name="Horikawa D."/>
            <person name="Ishino K."/>
            <person name="Komine S."/>
            <person name="Tomita M."/>
            <person name="Blaxter M."/>
            <person name="Arakawa K."/>
        </authorList>
    </citation>
    <scope>NUCLEOTIDE SEQUENCE [LARGE SCALE GENOMIC DNA]</scope>
    <source>
        <strain evidence="2">Z151</strain>
    </source>
</reference>
<keyword evidence="2" id="KW-1185">Reference proteome</keyword>
<proteinExistence type="predicted"/>
<protein>
    <submittedName>
        <fullName evidence="1">Uncharacterized protein</fullName>
    </submittedName>
</protein>
<name>A0A1W0WMG0_HYPEX</name>
<accession>A0A1W0WMG0</accession>
<organism evidence="1 2">
    <name type="scientific">Hypsibius exemplaris</name>
    <name type="common">Freshwater tardigrade</name>
    <dbReference type="NCBI Taxonomy" id="2072580"/>
    <lineage>
        <taxon>Eukaryota</taxon>
        <taxon>Metazoa</taxon>
        <taxon>Ecdysozoa</taxon>
        <taxon>Tardigrada</taxon>
        <taxon>Eutardigrada</taxon>
        <taxon>Parachela</taxon>
        <taxon>Hypsibioidea</taxon>
        <taxon>Hypsibiidae</taxon>
        <taxon>Hypsibius</taxon>
    </lineage>
</organism>
<sequence>MSLCGKCTANRRSSFSAILHSASRVQQDDPLGPLFCLVTLKLSKVMHSPLNAWYLYDGTLGSPAGTVMHDLATVETLCREIRSELSLSECKCFVFGRCVADQEQTTAAIQTARPEMTFPSRVELSLLGAPLLSDGVPLAIDTKTTTLSLMSSRLSIL</sequence>
<evidence type="ECO:0000313" key="2">
    <source>
        <dbReference type="Proteomes" id="UP000192578"/>
    </source>
</evidence>
<dbReference type="AlphaFoldDB" id="A0A1W0WMG0"/>
<dbReference type="Proteomes" id="UP000192578">
    <property type="component" value="Unassembled WGS sequence"/>
</dbReference>
<evidence type="ECO:0000313" key="1">
    <source>
        <dbReference type="EMBL" id="OQV16394.1"/>
    </source>
</evidence>
<dbReference type="OrthoDB" id="7433202at2759"/>